<keyword evidence="2" id="KW-0863">Zinc-finger</keyword>
<comment type="caution">
    <text evidence="7">The sequence shown here is derived from an EMBL/GenBank/DDBJ whole genome shotgun (WGS) entry which is preliminary data.</text>
</comment>
<evidence type="ECO:0000256" key="2">
    <source>
        <dbReference type="ARBA" id="ARBA00022771"/>
    </source>
</evidence>
<feature type="compositionally biased region" description="Low complexity" evidence="4">
    <location>
        <begin position="1"/>
        <end position="17"/>
    </location>
</feature>
<evidence type="ECO:0000313" key="7">
    <source>
        <dbReference type="EMBL" id="MED6111343.1"/>
    </source>
</evidence>
<feature type="transmembrane region" description="Helical" evidence="5">
    <location>
        <begin position="138"/>
        <end position="156"/>
    </location>
</feature>
<keyword evidence="5" id="KW-0472">Membrane</keyword>
<evidence type="ECO:0000256" key="3">
    <source>
        <dbReference type="ARBA" id="ARBA00022833"/>
    </source>
</evidence>
<evidence type="ECO:0000256" key="4">
    <source>
        <dbReference type="SAM" id="MobiDB-lite"/>
    </source>
</evidence>
<proteinExistence type="predicted"/>
<accession>A0ABU6QII7</accession>
<evidence type="ECO:0000256" key="5">
    <source>
        <dbReference type="SAM" id="Phobius"/>
    </source>
</evidence>
<dbReference type="Proteomes" id="UP001341840">
    <property type="component" value="Unassembled WGS sequence"/>
</dbReference>
<feature type="region of interest" description="Disordered" evidence="4">
    <location>
        <begin position="1"/>
        <end position="28"/>
    </location>
</feature>
<evidence type="ECO:0000313" key="8">
    <source>
        <dbReference type="Proteomes" id="UP001341840"/>
    </source>
</evidence>
<dbReference type="Pfam" id="PF06839">
    <property type="entry name" value="Zn_ribbon_GRF"/>
    <property type="match status" value="1"/>
</dbReference>
<keyword evidence="3" id="KW-0862">Zinc</keyword>
<gene>
    <name evidence="7" type="ORF">PIB30_051494</name>
</gene>
<keyword evidence="5" id="KW-0812">Transmembrane</keyword>
<evidence type="ECO:0000259" key="6">
    <source>
        <dbReference type="Pfam" id="PF06839"/>
    </source>
</evidence>
<dbReference type="PANTHER" id="PTHR33248">
    <property type="entry name" value="ZINC ION-BINDING PROTEIN"/>
    <property type="match status" value="1"/>
</dbReference>
<protein>
    <recommendedName>
        <fullName evidence="6">GRF-type domain-containing protein</fullName>
    </recommendedName>
</protein>
<organism evidence="7 8">
    <name type="scientific">Stylosanthes scabra</name>
    <dbReference type="NCBI Taxonomy" id="79078"/>
    <lineage>
        <taxon>Eukaryota</taxon>
        <taxon>Viridiplantae</taxon>
        <taxon>Streptophyta</taxon>
        <taxon>Embryophyta</taxon>
        <taxon>Tracheophyta</taxon>
        <taxon>Spermatophyta</taxon>
        <taxon>Magnoliopsida</taxon>
        <taxon>eudicotyledons</taxon>
        <taxon>Gunneridae</taxon>
        <taxon>Pentapetalae</taxon>
        <taxon>rosids</taxon>
        <taxon>fabids</taxon>
        <taxon>Fabales</taxon>
        <taxon>Fabaceae</taxon>
        <taxon>Papilionoideae</taxon>
        <taxon>50 kb inversion clade</taxon>
        <taxon>dalbergioids sensu lato</taxon>
        <taxon>Dalbergieae</taxon>
        <taxon>Pterocarpus clade</taxon>
        <taxon>Stylosanthes</taxon>
    </lineage>
</organism>
<keyword evidence="5" id="KW-1133">Transmembrane helix</keyword>
<evidence type="ECO:0000256" key="1">
    <source>
        <dbReference type="ARBA" id="ARBA00022723"/>
    </source>
</evidence>
<name>A0ABU6QII7_9FABA</name>
<keyword evidence="8" id="KW-1185">Reference proteome</keyword>
<keyword evidence="1" id="KW-0479">Metal-binding</keyword>
<dbReference type="EMBL" id="JASCZI010000365">
    <property type="protein sequence ID" value="MED6111343.1"/>
    <property type="molecule type" value="Genomic_DNA"/>
</dbReference>
<dbReference type="InterPro" id="IPR010666">
    <property type="entry name" value="Znf_GRF"/>
</dbReference>
<feature type="domain" description="GRF-type" evidence="6">
    <location>
        <begin position="43"/>
        <end position="82"/>
    </location>
</feature>
<sequence>MESEGVFSGSARSVSGGRSRRSSSTQGVYAAKVGDDKDGANSKCMCGVYAVLYMSKTANNPNRLFFGCPFFKAGLQNCNFFLLLDRHTERIKKNGPGKLAEEEQDVTEHFARFAVDNRVAELENRVAKLEEKRQMNPMFFLGLLVGFFAICVIVLCR</sequence>
<reference evidence="7 8" key="1">
    <citation type="journal article" date="2023" name="Plants (Basel)">
        <title>Bridging the Gap: Combining Genomics and Transcriptomics Approaches to Understand Stylosanthes scabra, an Orphan Legume from the Brazilian Caatinga.</title>
        <authorList>
            <person name="Ferreira-Neto J.R.C."/>
            <person name="da Silva M.D."/>
            <person name="Binneck E."/>
            <person name="de Melo N.F."/>
            <person name="da Silva R.H."/>
            <person name="de Melo A.L.T.M."/>
            <person name="Pandolfi V."/>
            <person name="Bustamante F.O."/>
            <person name="Brasileiro-Vidal A.C."/>
            <person name="Benko-Iseppon A.M."/>
        </authorList>
    </citation>
    <scope>NUCLEOTIDE SEQUENCE [LARGE SCALE GENOMIC DNA]</scope>
    <source>
        <tissue evidence="7">Leaves</tissue>
    </source>
</reference>